<dbReference type="EMBL" id="CACTIH010009745">
    <property type="protein sequence ID" value="CAA3032929.1"/>
    <property type="molecule type" value="Genomic_DNA"/>
</dbReference>
<evidence type="ECO:0000313" key="2">
    <source>
        <dbReference type="Proteomes" id="UP000594638"/>
    </source>
</evidence>
<evidence type="ECO:0000313" key="1">
    <source>
        <dbReference type="EMBL" id="CAA3032929.1"/>
    </source>
</evidence>
<dbReference type="AlphaFoldDB" id="A0A8S0VKQ4"/>
<dbReference type="Gramene" id="OE9A018189T1">
    <property type="protein sequence ID" value="OE9A018189C1"/>
    <property type="gene ID" value="OE9A018189"/>
</dbReference>
<keyword evidence="2" id="KW-1185">Reference proteome</keyword>
<sequence>MPILTESRPSGENMGEVMEQVCPGARLRTGSAKMDITTIQDLKLRVVLFTITRVVGSQAPHEAKRLPIFQGQGAMVADPVPREPRMAHWAALMPRGGGSQ</sequence>
<dbReference type="Proteomes" id="UP000594638">
    <property type="component" value="Unassembled WGS sequence"/>
</dbReference>
<reference evidence="1 2" key="1">
    <citation type="submission" date="2019-12" db="EMBL/GenBank/DDBJ databases">
        <authorList>
            <person name="Alioto T."/>
            <person name="Alioto T."/>
            <person name="Gomez Garrido J."/>
        </authorList>
    </citation>
    <scope>NUCLEOTIDE SEQUENCE [LARGE SCALE GENOMIC DNA]</scope>
</reference>
<comment type="caution">
    <text evidence="1">The sequence shown here is derived from an EMBL/GenBank/DDBJ whole genome shotgun (WGS) entry which is preliminary data.</text>
</comment>
<organism evidence="1 2">
    <name type="scientific">Olea europaea subsp. europaea</name>
    <dbReference type="NCBI Taxonomy" id="158383"/>
    <lineage>
        <taxon>Eukaryota</taxon>
        <taxon>Viridiplantae</taxon>
        <taxon>Streptophyta</taxon>
        <taxon>Embryophyta</taxon>
        <taxon>Tracheophyta</taxon>
        <taxon>Spermatophyta</taxon>
        <taxon>Magnoliopsida</taxon>
        <taxon>eudicotyledons</taxon>
        <taxon>Gunneridae</taxon>
        <taxon>Pentapetalae</taxon>
        <taxon>asterids</taxon>
        <taxon>lamiids</taxon>
        <taxon>Lamiales</taxon>
        <taxon>Oleaceae</taxon>
        <taxon>Oleeae</taxon>
        <taxon>Olea</taxon>
    </lineage>
</organism>
<gene>
    <name evidence="1" type="ORF">OLEA9_A018189</name>
</gene>
<accession>A0A8S0VKQ4</accession>
<name>A0A8S0VKQ4_OLEEU</name>
<proteinExistence type="predicted"/>
<protein>
    <submittedName>
        <fullName evidence="1">Uncharacterized protein</fullName>
    </submittedName>
</protein>